<keyword evidence="6 16" id="KW-0732">Signal</keyword>
<protein>
    <recommendedName>
        <fullName evidence="21">TonB-dependent receptor</fullName>
    </recommendedName>
</protein>
<proteinExistence type="inferred from homology"/>
<dbReference type="RefSeq" id="WP_044334871.1">
    <property type="nucleotide sequence ID" value="NZ_CP010836.1"/>
</dbReference>
<evidence type="ECO:0000256" key="5">
    <source>
        <dbReference type="ARBA" id="ARBA00022692"/>
    </source>
</evidence>
<evidence type="ECO:0000256" key="6">
    <source>
        <dbReference type="ARBA" id="ARBA00022729"/>
    </source>
</evidence>
<evidence type="ECO:0000256" key="7">
    <source>
        <dbReference type="ARBA" id="ARBA00023004"/>
    </source>
</evidence>
<dbReference type="Pfam" id="PF00593">
    <property type="entry name" value="TonB_dep_Rec_b-barrel"/>
    <property type="match status" value="1"/>
</dbReference>
<name>A0A7U4LGQ9_9SPHN</name>
<dbReference type="EMBL" id="CP010836">
    <property type="protein sequence ID" value="AJP73775.1"/>
    <property type="molecule type" value="Genomic_DNA"/>
</dbReference>
<keyword evidence="8" id="KW-0406">Ion transport</keyword>
<feature type="short sequence motif" description="TonB C-terminal box" evidence="13">
    <location>
        <begin position="727"/>
        <end position="744"/>
    </location>
</feature>
<evidence type="ECO:0000256" key="16">
    <source>
        <dbReference type="SAM" id="SignalP"/>
    </source>
</evidence>
<dbReference type="Pfam" id="PF07715">
    <property type="entry name" value="Plug"/>
    <property type="match status" value="1"/>
</dbReference>
<dbReference type="CDD" id="cd01347">
    <property type="entry name" value="ligand_gated_channel"/>
    <property type="match status" value="1"/>
</dbReference>
<keyword evidence="11 12" id="KW-0998">Cell outer membrane</keyword>
<comment type="similarity">
    <text evidence="12 14">Belongs to the TonB-dependent receptor family.</text>
</comment>
<dbReference type="InterPro" id="IPR036942">
    <property type="entry name" value="Beta-barrel_TonB_sf"/>
</dbReference>
<reference evidence="19 20" key="2">
    <citation type="submission" date="2015-02" db="EMBL/GenBank/DDBJ databases">
        <title>The complete genome of Sphingomonas hengshuiensis sp. WHSC-8 isolated from soil of Hengshui Lake.</title>
        <authorList>
            <person name="Wei S."/>
            <person name="Guo J."/>
            <person name="Su C."/>
            <person name="Wu R."/>
            <person name="Zhang Z."/>
            <person name="Liang K."/>
            <person name="Li H."/>
            <person name="Wang T."/>
            <person name="Liu H."/>
            <person name="Zhang C."/>
            <person name="Li Z."/>
            <person name="Wang Q."/>
            <person name="Meng J."/>
        </authorList>
    </citation>
    <scope>NUCLEOTIDE SEQUENCE [LARGE SCALE GENOMIC DNA]</scope>
    <source>
        <strain evidence="19 20">WHSC-8</strain>
    </source>
</reference>
<evidence type="ECO:0000313" key="19">
    <source>
        <dbReference type="EMBL" id="AJP73775.1"/>
    </source>
</evidence>
<keyword evidence="4" id="KW-0410">Iron transport</keyword>
<accession>A0A7U4LGQ9</accession>
<comment type="subcellular location">
    <subcellularLocation>
        <location evidence="1 12">Cell outer membrane</location>
        <topology evidence="1 12">Multi-pass membrane protein</topology>
    </subcellularLocation>
</comment>
<dbReference type="Proteomes" id="UP000032300">
    <property type="component" value="Chromosome"/>
</dbReference>
<dbReference type="GO" id="GO:0009279">
    <property type="term" value="C:cell outer membrane"/>
    <property type="evidence" value="ECO:0007669"/>
    <property type="project" value="UniProtKB-SubCell"/>
</dbReference>
<dbReference type="Gene3D" id="2.40.170.20">
    <property type="entry name" value="TonB-dependent receptor, beta-barrel domain"/>
    <property type="match status" value="1"/>
</dbReference>
<evidence type="ECO:0008006" key="21">
    <source>
        <dbReference type="Google" id="ProtNLM"/>
    </source>
</evidence>
<feature type="region of interest" description="Disordered" evidence="15">
    <location>
        <begin position="17"/>
        <end position="38"/>
    </location>
</feature>
<dbReference type="InterPro" id="IPR039426">
    <property type="entry name" value="TonB-dep_rcpt-like"/>
</dbReference>
<keyword evidence="3 12" id="KW-1134">Transmembrane beta strand</keyword>
<evidence type="ECO:0000256" key="3">
    <source>
        <dbReference type="ARBA" id="ARBA00022452"/>
    </source>
</evidence>
<feature type="domain" description="TonB-dependent receptor-like beta-barrel" evidence="17">
    <location>
        <begin position="286"/>
        <end position="707"/>
    </location>
</feature>
<reference evidence="19 20" key="1">
    <citation type="journal article" date="2015" name="Int. J. Syst. Evol. Microbiol.">
        <title>Sphingomonas hengshuiensis sp. nov., isolated from lake wetland.</title>
        <authorList>
            <person name="Wei S."/>
            <person name="Wang T."/>
            <person name="Liu H."/>
            <person name="Zhang C."/>
            <person name="Guo J."/>
            <person name="Wang Q."/>
            <person name="Liang K."/>
            <person name="Zhang Z."/>
        </authorList>
    </citation>
    <scope>NUCLEOTIDE SEQUENCE [LARGE SCALE GENOMIC DNA]</scope>
    <source>
        <strain evidence="19 20">WHSC-8</strain>
    </source>
</reference>
<dbReference type="PANTHER" id="PTHR32552:SF81">
    <property type="entry name" value="TONB-DEPENDENT OUTER MEMBRANE RECEPTOR"/>
    <property type="match status" value="1"/>
</dbReference>
<evidence type="ECO:0000313" key="20">
    <source>
        <dbReference type="Proteomes" id="UP000032300"/>
    </source>
</evidence>
<keyword evidence="9 14" id="KW-0798">TonB box</keyword>
<evidence type="ECO:0000259" key="17">
    <source>
        <dbReference type="Pfam" id="PF00593"/>
    </source>
</evidence>
<feature type="chain" id="PRO_5031170182" description="TonB-dependent receptor" evidence="16">
    <location>
        <begin position="20"/>
        <end position="744"/>
    </location>
</feature>
<evidence type="ECO:0000259" key="18">
    <source>
        <dbReference type="Pfam" id="PF07715"/>
    </source>
</evidence>
<feature type="compositionally biased region" description="Low complexity" evidence="15">
    <location>
        <begin position="17"/>
        <end position="32"/>
    </location>
</feature>
<evidence type="ECO:0000256" key="2">
    <source>
        <dbReference type="ARBA" id="ARBA00022448"/>
    </source>
</evidence>
<evidence type="ECO:0000256" key="13">
    <source>
        <dbReference type="PROSITE-ProRule" id="PRU10144"/>
    </source>
</evidence>
<evidence type="ECO:0000256" key="14">
    <source>
        <dbReference type="RuleBase" id="RU003357"/>
    </source>
</evidence>
<keyword evidence="10 12" id="KW-0472">Membrane</keyword>
<evidence type="ECO:0000256" key="1">
    <source>
        <dbReference type="ARBA" id="ARBA00004571"/>
    </source>
</evidence>
<dbReference type="InterPro" id="IPR000531">
    <property type="entry name" value="Beta-barrel_TonB"/>
</dbReference>
<evidence type="ECO:0000256" key="9">
    <source>
        <dbReference type="ARBA" id="ARBA00023077"/>
    </source>
</evidence>
<dbReference type="KEGG" id="sphi:TS85_21215"/>
<keyword evidence="20" id="KW-1185">Reference proteome</keyword>
<keyword evidence="5 12" id="KW-0812">Transmembrane</keyword>
<dbReference type="SUPFAM" id="SSF56935">
    <property type="entry name" value="Porins"/>
    <property type="match status" value="1"/>
</dbReference>
<dbReference type="PROSITE" id="PS01156">
    <property type="entry name" value="TONB_DEPENDENT_REC_2"/>
    <property type="match status" value="1"/>
</dbReference>
<dbReference type="AlphaFoldDB" id="A0A7U4LGQ9"/>
<sequence>MSVTAVASAIALTALPASAQQAPASPDSEAAANTSDTDATGGEIVVTASKRVATTVQDTPISVQALSGADLKERGAIDFADFYRSVPGISVQDEGPGDKRYVIRGINSTGAGTVGLYLDEVVITGENAQDGSGQAPDIKLFDIDRVEVLRGPQGTTFGASSMAGTIRYITAKPKLDEWTGYVQSALRSTRGADLGLQTDGAINIPVVSGVFALRASGFYADLPGYIDNRVQDGANAEKSKAARLQARLQITPDLTLDGMAMYQKVHQDAKNFFNRVDFAGQPLTGARYQQADVARAPYDDESEIYNATLTYVQPFGTITATGSRIVRDTDFNRDASLAAQAYFALPFATTGRSLLNQVKHRKVDSGELRFASDFGGPFQILAGAFFQNENRFYRSSWPTVNAQGVVDSASRLLLDRTVATEIKEKALFGEVSYAFIPSLTLTVGARLFDFDLEQRAVAIVAAGGGKGAGAGPLLTTSDNGLIGRFNLAWKVNEQVNAYVQVAQGYRAGGTNDQTAAQLANVTIPDGYGSDSLWNYEVGLKTALLDRRLYLNGALYYIDWSDIQVTDQATAGTVSFPYTGNGGKASVKGAELTLDARPIHGVQLNAGLNYSLAELREDNPVPSTGRSGDRVPYVPKWTGSAGASYSTVIGNSGLQGTIGADASYQGSMATKFNSSIANYRRLGAYWLVGLRAGVSEGPWSVNLNVTNLFDDNTPINYNEIVPGVYPDGYYINRPRTFSLSGLVRF</sequence>
<keyword evidence="7" id="KW-0408">Iron</keyword>
<evidence type="ECO:0000256" key="4">
    <source>
        <dbReference type="ARBA" id="ARBA00022496"/>
    </source>
</evidence>
<gene>
    <name evidence="19" type="ORF">TS85_21215</name>
</gene>
<feature type="signal peptide" evidence="16">
    <location>
        <begin position="1"/>
        <end position="19"/>
    </location>
</feature>
<dbReference type="PROSITE" id="PS52016">
    <property type="entry name" value="TONB_DEPENDENT_REC_3"/>
    <property type="match status" value="1"/>
</dbReference>
<evidence type="ECO:0000256" key="12">
    <source>
        <dbReference type="PROSITE-ProRule" id="PRU01360"/>
    </source>
</evidence>
<evidence type="ECO:0000256" key="8">
    <source>
        <dbReference type="ARBA" id="ARBA00023065"/>
    </source>
</evidence>
<feature type="domain" description="TonB-dependent receptor plug" evidence="18">
    <location>
        <begin position="56"/>
        <end position="165"/>
    </location>
</feature>
<dbReference type="InterPro" id="IPR012910">
    <property type="entry name" value="Plug_dom"/>
</dbReference>
<evidence type="ECO:0000256" key="11">
    <source>
        <dbReference type="ARBA" id="ARBA00023237"/>
    </source>
</evidence>
<dbReference type="InterPro" id="IPR010917">
    <property type="entry name" value="TonB_rcpt_CS"/>
</dbReference>
<evidence type="ECO:0000256" key="10">
    <source>
        <dbReference type="ARBA" id="ARBA00023136"/>
    </source>
</evidence>
<evidence type="ECO:0000256" key="15">
    <source>
        <dbReference type="SAM" id="MobiDB-lite"/>
    </source>
</evidence>
<organism evidence="19 20">
    <name type="scientific">Sphingomonas hengshuiensis</name>
    <dbReference type="NCBI Taxonomy" id="1609977"/>
    <lineage>
        <taxon>Bacteria</taxon>
        <taxon>Pseudomonadati</taxon>
        <taxon>Pseudomonadota</taxon>
        <taxon>Alphaproteobacteria</taxon>
        <taxon>Sphingomonadales</taxon>
        <taxon>Sphingomonadaceae</taxon>
        <taxon>Sphingomonas</taxon>
    </lineage>
</organism>
<dbReference type="GO" id="GO:0006826">
    <property type="term" value="P:iron ion transport"/>
    <property type="evidence" value="ECO:0007669"/>
    <property type="project" value="UniProtKB-KW"/>
</dbReference>
<dbReference type="PANTHER" id="PTHR32552">
    <property type="entry name" value="FERRICHROME IRON RECEPTOR-RELATED"/>
    <property type="match status" value="1"/>
</dbReference>
<keyword evidence="2 12" id="KW-0813">Transport</keyword>